<proteinExistence type="predicted"/>
<name>A0ABN7VAZ6_GIGMA</name>
<protein>
    <submittedName>
        <fullName evidence="1">13795_t:CDS:1</fullName>
    </submittedName>
</protein>
<dbReference type="Proteomes" id="UP000789901">
    <property type="component" value="Unassembled WGS sequence"/>
</dbReference>
<evidence type="ECO:0000313" key="2">
    <source>
        <dbReference type="Proteomes" id="UP000789901"/>
    </source>
</evidence>
<dbReference type="EMBL" id="CAJVQB010012065">
    <property type="protein sequence ID" value="CAG8752543.1"/>
    <property type="molecule type" value="Genomic_DNA"/>
</dbReference>
<sequence>MDISHHPNDERLYNELNGHFFVITDPSVQEIIDGDYEFFVGSNNFILEKHCIHECIRHTFLWYLIWSTEDNDNLSIDKSNMVRHFRYFLVHCCMNDILERAYYMYVGSFNTKMDASFFLNHLKYIADLRYEDISQEYDNYINSIFR</sequence>
<keyword evidence="2" id="KW-1185">Reference proteome</keyword>
<organism evidence="1 2">
    <name type="scientific">Gigaspora margarita</name>
    <dbReference type="NCBI Taxonomy" id="4874"/>
    <lineage>
        <taxon>Eukaryota</taxon>
        <taxon>Fungi</taxon>
        <taxon>Fungi incertae sedis</taxon>
        <taxon>Mucoromycota</taxon>
        <taxon>Glomeromycotina</taxon>
        <taxon>Glomeromycetes</taxon>
        <taxon>Diversisporales</taxon>
        <taxon>Gigasporaceae</taxon>
        <taxon>Gigaspora</taxon>
    </lineage>
</organism>
<evidence type="ECO:0000313" key="1">
    <source>
        <dbReference type="EMBL" id="CAG8752543.1"/>
    </source>
</evidence>
<accession>A0ABN7VAZ6</accession>
<reference evidence="1 2" key="1">
    <citation type="submission" date="2021-06" db="EMBL/GenBank/DDBJ databases">
        <authorList>
            <person name="Kallberg Y."/>
            <person name="Tangrot J."/>
            <person name="Rosling A."/>
        </authorList>
    </citation>
    <scope>NUCLEOTIDE SEQUENCE [LARGE SCALE GENOMIC DNA]</scope>
    <source>
        <strain evidence="1 2">120-4 pot B 10/14</strain>
    </source>
</reference>
<gene>
    <name evidence="1" type="ORF">GMARGA_LOCUS16554</name>
</gene>
<comment type="caution">
    <text evidence="1">The sequence shown here is derived from an EMBL/GenBank/DDBJ whole genome shotgun (WGS) entry which is preliminary data.</text>
</comment>